<protein>
    <submittedName>
        <fullName evidence="1">Uncharacterized protein</fullName>
    </submittedName>
</protein>
<sequence length="255" mass="29466">MIRAKGGMANVEKKIRSKLYRAVLDPAADIDEHPPLPHCDQFPPVLDTYVTVPDPGCGLQIHYEEVYGIKPGLARLFQRLYELNDAMRRALAERRKIEPTSFDDSMFDFQYHLLEFRHEEANLIDKALRIALLIYVKTLARPLEFLKPQSSRLVDRLYSYVSIYTFKCHCTLDTSPLMLWLLFMGGIAAAQGTEVHMWFLEQIIVWVESRSGTELSWDAIQGKLDSVLWNSYVHEEVGRALWCDVLDWRKKTSGS</sequence>
<evidence type="ECO:0000313" key="2">
    <source>
        <dbReference type="Proteomes" id="UP001174694"/>
    </source>
</evidence>
<dbReference type="PANTHER" id="PTHR37540:SF5">
    <property type="entry name" value="TRANSCRIPTION FACTOR DOMAIN-CONTAINING PROTEIN"/>
    <property type="match status" value="1"/>
</dbReference>
<dbReference type="EMBL" id="JANBVO010000017">
    <property type="protein sequence ID" value="KAJ9144137.1"/>
    <property type="molecule type" value="Genomic_DNA"/>
</dbReference>
<organism evidence="1 2">
    <name type="scientific">Pleurostoma richardsiae</name>
    <dbReference type="NCBI Taxonomy" id="41990"/>
    <lineage>
        <taxon>Eukaryota</taxon>
        <taxon>Fungi</taxon>
        <taxon>Dikarya</taxon>
        <taxon>Ascomycota</taxon>
        <taxon>Pezizomycotina</taxon>
        <taxon>Sordariomycetes</taxon>
        <taxon>Sordariomycetidae</taxon>
        <taxon>Calosphaeriales</taxon>
        <taxon>Pleurostomataceae</taxon>
        <taxon>Pleurostoma</taxon>
    </lineage>
</organism>
<comment type="caution">
    <text evidence="1">The sequence shown here is derived from an EMBL/GenBank/DDBJ whole genome shotgun (WGS) entry which is preliminary data.</text>
</comment>
<dbReference type="PANTHER" id="PTHR37540">
    <property type="entry name" value="TRANSCRIPTION FACTOR (ACR-2), PUTATIVE-RELATED-RELATED"/>
    <property type="match status" value="1"/>
</dbReference>
<proteinExistence type="predicted"/>
<dbReference type="Proteomes" id="UP001174694">
    <property type="component" value="Unassembled WGS sequence"/>
</dbReference>
<keyword evidence="2" id="KW-1185">Reference proteome</keyword>
<accession>A0AA38REB3</accession>
<name>A0AA38REB3_9PEZI</name>
<dbReference type="AlphaFoldDB" id="A0AA38REB3"/>
<gene>
    <name evidence="1" type="ORF">NKR23_g6035</name>
</gene>
<evidence type="ECO:0000313" key="1">
    <source>
        <dbReference type="EMBL" id="KAJ9144137.1"/>
    </source>
</evidence>
<reference evidence="1" key="1">
    <citation type="submission" date="2022-07" db="EMBL/GenBank/DDBJ databases">
        <title>Fungi with potential for degradation of polypropylene.</title>
        <authorList>
            <person name="Gostincar C."/>
        </authorList>
    </citation>
    <scope>NUCLEOTIDE SEQUENCE</scope>
    <source>
        <strain evidence="1">EXF-13308</strain>
    </source>
</reference>